<dbReference type="InterPro" id="IPR049450">
    <property type="entry name" value="ACOT8-like_C"/>
</dbReference>
<evidence type="ECO:0000259" key="4">
    <source>
        <dbReference type="Pfam" id="PF13622"/>
    </source>
</evidence>
<protein>
    <recommendedName>
        <fullName evidence="8">Acyl-CoA thioesterase II</fullName>
    </recommendedName>
</protein>
<evidence type="ECO:0000313" key="6">
    <source>
        <dbReference type="EMBL" id="CAK7216034.1"/>
    </source>
</evidence>
<name>A0ABP0B8Y0_9PEZI</name>
<organism evidence="6 7">
    <name type="scientific">Sporothrix eucalyptigena</name>
    <dbReference type="NCBI Taxonomy" id="1812306"/>
    <lineage>
        <taxon>Eukaryota</taxon>
        <taxon>Fungi</taxon>
        <taxon>Dikarya</taxon>
        <taxon>Ascomycota</taxon>
        <taxon>Pezizomycotina</taxon>
        <taxon>Sordariomycetes</taxon>
        <taxon>Sordariomycetidae</taxon>
        <taxon>Ophiostomatales</taxon>
        <taxon>Ophiostomataceae</taxon>
        <taxon>Sporothrix</taxon>
    </lineage>
</organism>
<dbReference type="SUPFAM" id="SSF54637">
    <property type="entry name" value="Thioesterase/thiol ester dehydrase-isomerase"/>
    <property type="match status" value="2"/>
</dbReference>
<gene>
    <name evidence="6" type="ORF">SEUCBS140593_002734</name>
</gene>
<evidence type="ECO:0000256" key="2">
    <source>
        <dbReference type="ARBA" id="ARBA00022801"/>
    </source>
</evidence>
<evidence type="ECO:0000256" key="1">
    <source>
        <dbReference type="ARBA" id="ARBA00006538"/>
    </source>
</evidence>
<evidence type="ECO:0000259" key="5">
    <source>
        <dbReference type="Pfam" id="PF20789"/>
    </source>
</evidence>
<keyword evidence="7" id="KW-1185">Reference proteome</keyword>
<comment type="similarity">
    <text evidence="1">Belongs to the C/M/P thioester hydrolase family.</text>
</comment>
<dbReference type="InterPro" id="IPR042171">
    <property type="entry name" value="Acyl-CoA_hotdog"/>
</dbReference>
<dbReference type="InterPro" id="IPR029069">
    <property type="entry name" value="HotDog_dom_sf"/>
</dbReference>
<dbReference type="Gene3D" id="2.40.160.210">
    <property type="entry name" value="Acyl-CoA thioesterase, double hotdog domain"/>
    <property type="match status" value="1"/>
</dbReference>
<dbReference type="InterPro" id="IPR003703">
    <property type="entry name" value="Acyl_CoA_thio"/>
</dbReference>
<reference evidence="6 7" key="1">
    <citation type="submission" date="2024-01" db="EMBL/GenBank/DDBJ databases">
        <authorList>
            <person name="Allen C."/>
            <person name="Tagirdzhanova G."/>
        </authorList>
    </citation>
    <scope>NUCLEOTIDE SEQUENCE [LARGE SCALE GENOMIC DNA]</scope>
</reference>
<evidence type="ECO:0008006" key="8">
    <source>
        <dbReference type="Google" id="ProtNLM"/>
    </source>
</evidence>
<feature type="domain" description="Acyl-CoA thioesterase-like N-terminal HotDog" evidence="4">
    <location>
        <begin position="35"/>
        <end position="120"/>
    </location>
</feature>
<evidence type="ECO:0000256" key="3">
    <source>
        <dbReference type="SAM" id="MobiDB-lite"/>
    </source>
</evidence>
<dbReference type="PANTHER" id="PTHR11066">
    <property type="entry name" value="ACYL-COA THIOESTERASE"/>
    <property type="match status" value="1"/>
</dbReference>
<dbReference type="EMBL" id="CAWUHD010000019">
    <property type="protein sequence ID" value="CAK7216034.1"/>
    <property type="molecule type" value="Genomic_DNA"/>
</dbReference>
<dbReference type="Proteomes" id="UP001642482">
    <property type="component" value="Unassembled WGS sequence"/>
</dbReference>
<dbReference type="Pfam" id="PF20789">
    <property type="entry name" value="4HBT_3C"/>
    <property type="match status" value="1"/>
</dbReference>
<accession>A0ABP0B8Y0</accession>
<comment type="caution">
    <text evidence="6">The sequence shown here is derived from an EMBL/GenBank/DDBJ whole genome shotgun (WGS) entry which is preliminary data.</text>
</comment>
<dbReference type="InterPro" id="IPR049449">
    <property type="entry name" value="TesB_ACOT8-like_N"/>
</dbReference>
<dbReference type="CDD" id="cd03445">
    <property type="entry name" value="Thioesterase_II_repeat2"/>
    <property type="match status" value="1"/>
</dbReference>
<dbReference type="Pfam" id="PF13622">
    <property type="entry name" value="4HBT_3"/>
    <property type="match status" value="1"/>
</dbReference>
<proteinExistence type="inferred from homology"/>
<feature type="region of interest" description="Disordered" evidence="3">
    <location>
        <begin position="312"/>
        <end position="333"/>
    </location>
</feature>
<evidence type="ECO:0000313" key="7">
    <source>
        <dbReference type="Proteomes" id="UP001642482"/>
    </source>
</evidence>
<dbReference type="PANTHER" id="PTHR11066:SF35">
    <property type="entry name" value="ACYL-COA THIOESTERASE II"/>
    <property type="match status" value="1"/>
</dbReference>
<sequence>MTTQTDLPPTLAGQLDIQQTGPDTYESVVNPLRLGNAAPVAFGGATLGVAVHAALRTVPPSLRLYSCLGHYLGPASATDHLHCRVERTRDSKAFSTRRVQVIQQLAGGKVRNCLDVFIDFHAEESALFTYSAAPEQKFPAPDECPDWETRVSKFVERGEVHAKAVPIFRDIFRPLTTYFDQRGVPDGLGTQNLIGLARGARTTQDSLPFTERWSAEWYRLKELPENQGAQVAALAFIMDTSLSFLPLTHSNKFWDAAGLCSSLDFALRVFVPDVDLHGWHVKQSMSKAAGAGRTYSENLLWDQQGRLVASMTQQSILRSPPAEKEKPKPAAKM</sequence>
<feature type="domain" description="Acyl-CoA thioesterase-like C-terminal" evidence="5">
    <location>
        <begin position="198"/>
        <end position="316"/>
    </location>
</feature>
<keyword evidence="2" id="KW-0378">Hydrolase</keyword>
<dbReference type="CDD" id="cd03444">
    <property type="entry name" value="Thioesterase_II_repeat1"/>
    <property type="match status" value="1"/>
</dbReference>
<feature type="compositionally biased region" description="Basic and acidic residues" evidence="3">
    <location>
        <begin position="321"/>
        <end position="333"/>
    </location>
</feature>